<dbReference type="PANTHER" id="PTHR47336:SF2">
    <property type="entry name" value="TRANSCRIPTION FACTOR HMS1-RELATED"/>
    <property type="match status" value="1"/>
</dbReference>
<gene>
    <name evidence="2" type="ORF">GGP41_008629</name>
</gene>
<dbReference type="Proteomes" id="UP000624244">
    <property type="component" value="Unassembled WGS sequence"/>
</dbReference>
<dbReference type="Gene3D" id="4.10.280.10">
    <property type="entry name" value="Helix-loop-helix DNA-binding domain"/>
    <property type="match status" value="1"/>
</dbReference>
<dbReference type="AlphaFoldDB" id="A0A8H6DSE4"/>
<protein>
    <recommendedName>
        <fullName evidence="1">BHLH domain-containing protein</fullName>
    </recommendedName>
</protein>
<organism evidence="2 3">
    <name type="scientific">Cochliobolus sativus</name>
    <name type="common">Common root rot and spot blotch fungus</name>
    <name type="synonym">Bipolaris sorokiniana</name>
    <dbReference type="NCBI Taxonomy" id="45130"/>
    <lineage>
        <taxon>Eukaryota</taxon>
        <taxon>Fungi</taxon>
        <taxon>Dikarya</taxon>
        <taxon>Ascomycota</taxon>
        <taxon>Pezizomycotina</taxon>
        <taxon>Dothideomycetes</taxon>
        <taxon>Pleosporomycetidae</taxon>
        <taxon>Pleosporales</taxon>
        <taxon>Pleosporineae</taxon>
        <taxon>Pleosporaceae</taxon>
        <taxon>Bipolaris</taxon>
    </lineage>
</organism>
<dbReference type="EMBL" id="WNKQ01000017">
    <property type="protein sequence ID" value="KAF5846108.1"/>
    <property type="molecule type" value="Genomic_DNA"/>
</dbReference>
<dbReference type="InterPro" id="IPR036638">
    <property type="entry name" value="HLH_DNA-bd_sf"/>
</dbReference>
<evidence type="ECO:0000313" key="2">
    <source>
        <dbReference type="EMBL" id="KAF5846108.1"/>
    </source>
</evidence>
<feature type="domain" description="BHLH" evidence="1">
    <location>
        <begin position="221"/>
        <end position="281"/>
    </location>
</feature>
<sequence length="304" mass="33816">MFHFLQYIMHRPLVAPQPSISKTNHAMDLSSLHGGPRNAYSRYSPDSESYLSPRAPDLYFADSYAYASDYFRGTFFDNNPHSYPVMKSLDVVGPWDSPSPSTFPGISSITNSAFAVSDSHLKTWPNFNSGDLAYGRYAHDAETTETHHIADSIHTCSSSPSSPAISPQIARQSRLPSPSACPRTFIHVRSEPTRRKRGRPRLPPTASKVSASIVAKKVKRPQCIPHTEVERKYREKLNTELERLRRAVPSLLRADSDNVMGGARISKSAVLAVAIDYIKDLEAQRDSALDEVKRLGGEVRFGNN</sequence>
<dbReference type="PANTHER" id="PTHR47336">
    <property type="entry name" value="TRANSCRIPTION FACTOR HMS1-RELATED"/>
    <property type="match status" value="1"/>
</dbReference>
<dbReference type="CDD" id="cd11395">
    <property type="entry name" value="bHLHzip_SREBP_like"/>
    <property type="match status" value="1"/>
</dbReference>
<accession>A0A8H6DSE4</accession>
<name>A0A8H6DSE4_COCSA</name>
<dbReference type="GO" id="GO:0046983">
    <property type="term" value="F:protein dimerization activity"/>
    <property type="evidence" value="ECO:0007669"/>
    <property type="project" value="InterPro"/>
</dbReference>
<dbReference type="InterPro" id="IPR052099">
    <property type="entry name" value="Regulatory_TF_Diverse"/>
</dbReference>
<dbReference type="SUPFAM" id="SSF47459">
    <property type="entry name" value="HLH, helix-loop-helix DNA-binding domain"/>
    <property type="match status" value="1"/>
</dbReference>
<dbReference type="InterPro" id="IPR011598">
    <property type="entry name" value="bHLH_dom"/>
</dbReference>
<dbReference type="PROSITE" id="PS50888">
    <property type="entry name" value="BHLH"/>
    <property type="match status" value="1"/>
</dbReference>
<dbReference type="Pfam" id="PF00010">
    <property type="entry name" value="HLH"/>
    <property type="match status" value="1"/>
</dbReference>
<reference evidence="2" key="1">
    <citation type="submission" date="2019-11" db="EMBL/GenBank/DDBJ databases">
        <title>Bipolaris sorokiniana Genome sequencing.</title>
        <authorList>
            <person name="Wang H."/>
        </authorList>
    </citation>
    <scope>NUCLEOTIDE SEQUENCE</scope>
</reference>
<evidence type="ECO:0000313" key="3">
    <source>
        <dbReference type="Proteomes" id="UP000624244"/>
    </source>
</evidence>
<dbReference type="SMART" id="SM00353">
    <property type="entry name" value="HLH"/>
    <property type="match status" value="1"/>
</dbReference>
<proteinExistence type="predicted"/>
<evidence type="ECO:0000259" key="1">
    <source>
        <dbReference type="PROSITE" id="PS50888"/>
    </source>
</evidence>
<comment type="caution">
    <text evidence="2">The sequence shown here is derived from an EMBL/GenBank/DDBJ whole genome shotgun (WGS) entry which is preliminary data.</text>
</comment>